<sequence length="1463" mass="160600">MSGLPLDPPGGGPGLDSGIFPHLDDRESGGEPRLGTGDLEWREIRDALWLARAIHPGGAPPPRTADPPAQPRTEPPRSSTPPRPPDPAPDQPEPPEPGEPAPEPVGEQQREDWTVGRSHPVRAAVYDRHASGETAPLVWPTTPALPNRRLIAKALRVLSRRTASPWQVELDEEATAERAAVDRLWLPAFRPASWHEFELVLVIDTAGAADVWQQMVRELCDLFRRQGAFRNVRTLLLDGTDGAGEGIVLRTDGPDGAVRGWRDEADPTGRTLFLVLTDGIGEAWRTGAAPRVVASWARHSPTALVNLLPDRLWHWSGLSPVRVRLRADRPGVPNTRLRVRTEAGVSVKDESAVPIPVLGLAPDWWSSWAHLLAVPGAGWVNSTTVFVEPDAVVEEPLVAPVDTPEEMPPKERVLRFRTFASVPAFQLALLLAAVPLSMPTIKLVQRVLLPSADISAIAEVLLGGLLRKTRLRPDVGDGVDYEFYGGVREELLASGRRGDTVRVARLVGEQLAGRNPIVRNFRDALSDPDNTPEPDPTPEARPYLRVQEAVFRALSGRYAPKARRLRLKLGRSGVVPGTGTQLPGVATITGPASESLDSQERPLTATESRPLSEGGQMTTSGVSHSESTGTGRAMSRQPQIWGSVPLRNPDFVGREELLEQLRVRLMQPGEATAVLPEALHGMGGVGKSQTVVEYIYRHATEYDVVWWIPSEHTTQIRSSFVDLAKRLGIKAGSAETAVPAVLEVLRSGMPDRRWILVFDNAEDPAVVRHFLPRGLGHVVVTSRNSEWGTVARTVEVDLFTRSESKELLRRRGGGNITDEDADRLAEALGDLPLAVEQAASWRAQTGMPVGEYVGLLDKNSAELLKAGGTSEYELPVAAAWNVPLNRLKDDRRGALELLQVCAFFSPEPIARSLFTGVRGAPVPDALAAAFADPIQLNHAIREINRYSLAKIDHSRNTIQLHRLVQAVLRDQLDRTQWDNMRHSVHLMLVNGDPGDPDNAVNWPVYADLLPHAINSKAVDCQDSWVRSLVTNLVRYLLASGDYHGALNLAESARDAWTTALGATHVDTLTMGRHIGSALRRVGRVTDARETSSEVYQQMRESLGDEHEATIAMADVLLVDDRAEGRFKDEQVKATSTLELARSVLGEDDPATLRYANNYAATLRLVGDYFKARDLDQETLRRRIAILGANHAATLNTRSCLAMDIRECGLYVEACEMQEDTSTLATEVLGRDHPTTIGGDRCLAVARRKAGLHEKAMELTEDCYNRYRLRHGEGHLDTVTGLMDMTTELRHMGDLQKSLELGLRSVRDFENIYYSEHPFVMIAATNLAVTRRLIGDVDEARALNERAIAGFLERLNEDHPYVLVARANLASDLAELGETEKARQLDEDTRERSVRVLGAEHPTTLAVSHNLSMDLNLLGNGNEAAILHTNTSASFRKVLGDDHPATLAANQNVRANCDTDTMQM</sequence>
<feature type="region of interest" description="Disordered" evidence="1">
    <location>
        <begin position="52"/>
        <end position="116"/>
    </location>
</feature>
<dbReference type="Gene3D" id="1.25.40.10">
    <property type="entry name" value="Tetratricopeptide repeat domain"/>
    <property type="match status" value="2"/>
</dbReference>
<dbReference type="Pfam" id="PF25000">
    <property type="entry name" value="DUF7779"/>
    <property type="match status" value="1"/>
</dbReference>
<dbReference type="SUPFAM" id="SSF48452">
    <property type="entry name" value="TPR-like"/>
    <property type="match status" value="2"/>
</dbReference>
<dbReference type="SUPFAM" id="SSF52540">
    <property type="entry name" value="P-loop containing nucleoside triphosphate hydrolases"/>
    <property type="match status" value="1"/>
</dbReference>
<dbReference type="EMBL" id="JACHJQ010000004">
    <property type="protein sequence ID" value="MBB4907588.1"/>
    <property type="molecule type" value="Genomic_DNA"/>
</dbReference>
<dbReference type="RefSeq" id="WP_184811767.1">
    <property type="nucleotide sequence ID" value="NZ_JACHJQ010000004.1"/>
</dbReference>
<dbReference type="InterPro" id="IPR053137">
    <property type="entry name" value="NLR-like"/>
</dbReference>
<evidence type="ECO:0000259" key="2">
    <source>
        <dbReference type="Pfam" id="PF00931"/>
    </source>
</evidence>
<gene>
    <name evidence="4" type="ORF">FHR82_003830</name>
</gene>
<feature type="compositionally biased region" description="Polar residues" evidence="1">
    <location>
        <begin position="605"/>
        <end position="636"/>
    </location>
</feature>
<feature type="region of interest" description="Disordered" evidence="1">
    <location>
        <begin position="1"/>
        <end position="39"/>
    </location>
</feature>
<feature type="domain" description="NB-ARC" evidence="2">
    <location>
        <begin position="655"/>
        <end position="810"/>
    </location>
</feature>
<evidence type="ECO:0000259" key="3">
    <source>
        <dbReference type="Pfam" id="PF25000"/>
    </source>
</evidence>
<dbReference type="Proteomes" id="UP000520767">
    <property type="component" value="Unassembled WGS sequence"/>
</dbReference>
<dbReference type="Pfam" id="PF13424">
    <property type="entry name" value="TPR_12"/>
    <property type="match status" value="1"/>
</dbReference>
<comment type="caution">
    <text evidence="4">The sequence shown here is derived from an EMBL/GenBank/DDBJ whole genome shotgun (WGS) entry which is preliminary data.</text>
</comment>
<feature type="region of interest" description="Disordered" evidence="1">
    <location>
        <begin position="578"/>
        <end position="636"/>
    </location>
</feature>
<proteinExistence type="predicted"/>
<dbReference type="InterPro" id="IPR011990">
    <property type="entry name" value="TPR-like_helical_dom_sf"/>
</dbReference>
<reference evidence="4 5" key="1">
    <citation type="submission" date="2020-08" db="EMBL/GenBank/DDBJ databases">
        <title>Genomic Encyclopedia of Type Strains, Phase III (KMG-III): the genomes of soil and plant-associated and newly described type strains.</title>
        <authorList>
            <person name="Whitman W."/>
        </authorList>
    </citation>
    <scope>NUCLEOTIDE SEQUENCE [LARGE SCALE GENOMIC DNA]</scope>
    <source>
        <strain evidence="4 5">CECT 8960</strain>
    </source>
</reference>
<dbReference type="InterPro" id="IPR047738">
    <property type="entry name" value="SAV_2336-like_N"/>
</dbReference>
<feature type="compositionally biased region" description="Pro residues" evidence="1">
    <location>
        <begin position="58"/>
        <end position="70"/>
    </location>
</feature>
<dbReference type="InterPro" id="IPR056681">
    <property type="entry name" value="DUF7779"/>
</dbReference>
<dbReference type="NCBIfam" id="NF041121">
    <property type="entry name" value="SAV_2336_NTERM"/>
    <property type="match status" value="1"/>
</dbReference>
<accession>A0A7W7VET5</accession>
<evidence type="ECO:0000256" key="1">
    <source>
        <dbReference type="SAM" id="MobiDB-lite"/>
    </source>
</evidence>
<dbReference type="Pfam" id="PF13374">
    <property type="entry name" value="TPR_10"/>
    <property type="match status" value="4"/>
</dbReference>
<organism evidence="4 5">
    <name type="scientific">Actinophytocola algeriensis</name>
    <dbReference type="NCBI Taxonomy" id="1768010"/>
    <lineage>
        <taxon>Bacteria</taxon>
        <taxon>Bacillati</taxon>
        <taxon>Actinomycetota</taxon>
        <taxon>Actinomycetes</taxon>
        <taxon>Pseudonocardiales</taxon>
        <taxon>Pseudonocardiaceae</taxon>
    </lineage>
</organism>
<protein>
    <recommendedName>
        <fullName evidence="6">Tetratricopeptide repeat protein</fullName>
    </recommendedName>
</protein>
<dbReference type="PANTHER" id="PTHR46082">
    <property type="entry name" value="ATP/GTP-BINDING PROTEIN-RELATED"/>
    <property type="match status" value="1"/>
</dbReference>
<dbReference type="NCBIfam" id="NF040586">
    <property type="entry name" value="FxSxx_TPR"/>
    <property type="match status" value="1"/>
</dbReference>
<keyword evidence="5" id="KW-1185">Reference proteome</keyword>
<feature type="domain" description="DUF7779" evidence="3">
    <location>
        <begin position="891"/>
        <end position="976"/>
    </location>
</feature>
<name>A0A7W7VET5_9PSEU</name>
<dbReference type="GO" id="GO:0043531">
    <property type="term" value="F:ADP binding"/>
    <property type="evidence" value="ECO:0007669"/>
    <property type="project" value="InterPro"/>
</dbReference>
<feature type="compositionally biased region" description="Pro residues" evidence="1">
    <location>
        <begin position="78"/>
        <end position="103"/>
    </location>
</feature>
<dbReference type="Gene3D" id="3.40.50.300">
    <property type="entry name" value="P-loop containing nucleotide triphosphate hydrolases"/>
    <property type="match status" value="1"/>
</dbReference>
<feature type="compositionally biased region" description="Pro residues" evidence="1">
    <location>
        <begin position="1"/>
        <end position="11"/>
    </location>
</feature>
<dbReference type="InterPro" id="IPR027417">
    <property type="entry name" value="P-loop_NTPase"/>
</dbReference>
<evidence type="ECO:0008006" key="6">
    <source>
        <dbReference type="Google" id="ProtNLM"/>
    </source>
</evidence>
<evidence type="ECO:0000313" key="4">
    <source>
        <dbReference type="EMBL" id="MBB4907588.1"/>
    </source>
</evidence>
<evidence type="ECO:0000313" key="5">
    <source>
        <dbReference type="Proteomes" id="UP000520767"/>
    </source>
</evidence>
<dbReference type="PANTHER" id="PTHR46082:SF6">
    <property type="entry name" value="AAA+ ATPASE DOMAIN-CONTAINING PROTEIN-RELATED"/>
    <property type="match status" value="1"/>
</dbReference>
<dbReference type="Pfam" id="PF00931">
    <property type="entry name" value="NB-ARC"/>
    <property type="match status" value="1"/>
</dbReference>
<dbReference type="InterPro" id="IPR002182">
    <property type="entry name" value="NB-ARC"/>
</dbReference>